<dbReference type="AlphaFoldDB" id="A0A317T6D9"/>
<dbReference type="RefSeq" id="WP_110023289.1">
    <property type="nucleotide sequence ID" value="NZ_PDNZ01000004.1"/>
</dbReference>
<dbReference type="OrthoDB" id="63399at2"/>
<organism evidence="6 7">
    <name type="scientific">Prosthecochloris marina</name>
    <dbReference type="NCBI Taxonomy" id="2017681"/>
    <lineage>
        <taxon>Bacteria</taxon>
        <taxon>Pseudomonadati</taxon>
        <taxon>Chlorobiota</taxon>
        <taxon>Chlorobiia</taxon>
        <taxon>Chlorobiales</taxon>
        <taxon>Chlorobiaceae</taxon>
        <taxon>Prosthecochloris</taxon>
    </lineage>
</organism>
<evidence type="ECO:0000256" key="4">
    <source>
        <dbReference type="ARBA" id="ARBA00022833"/>
    </source>
</evidence>
<feature type="domain" description="N-acetyltransferase" evidence="5">
    <location>
        <begin position="306"/>
        <end position="456"/>
    </location>
</feature>
<dbReference type="PANTHER" id="PTHR37418:SF2">
    <property type="entry name" value="3-KETO-5-AMINOHEXANOATE CLEAVAGE ENZYME"/>
    <property type="match status" value="1"/>
</dbReference>
<evidence type="ECO:0000256" key="2">
    <source>
        <dbReference type="ARBA" id="ARBA00022679"/>
    </source>
</evidence>
<keyword evidence="3" id="KW-0479">Metal-binding</keyword>
<sequence>MIKQPAYDTLYGGNPPHGISQQPLIINVCLSGNLANRKINPHVPGSIQEITDNAAAVIEAGASILHVHAYDAADEPTWRPEIFGRIFENIRADHPDAVLVATTSGRIHTEIEKRSAVLELDGKAKPDMASLTLTSLNFPKQASVNDPETVQELCLRMRYRNILPELEAFDLGMLNYAFYLQRKGLLPQRCYINLLLGSLGTVPGRVLDLANLVREIPEGWTWAAAGIGRYQLPINTAAITMGGNVRVGLEDNPFYNFSEREPARNETLVKRIVRISRELGRTIATPQETREQLQLGNRNNWEATQAKIRKMKPEDMDGVMAILSKWNMAPVQASPDIPAPERDRIDIDNTFVAELQGQLVGVSSYILLDKTHAETASLAVEPDFLGCGIGSQLQETRLAELRNRGIHHVRTESDRPDVIHWYVHKFGYTITGTNPKKHSFGDPNRDHWTVLEFDLNSR</sequence>
<protein>
    <recommendedName>
        <fullName evidence="5">N-acetyltransferase domain-containing protein</fullName>
    </recommendedName>
</protein>
<dbReference type="InterPro" id="IPR016181">
    <property type="entry name" value="Acyl_CoA_acyltransferase"/>
</dbReference>
<evidence type="ECO:0000259" key="5">
    <source>
        <dbReference type="PROSITE" id="PS51186"/>
    </source>
</evidence>
<dbReference type="GO" id="GO:0043720">
    <property type="term" value="F:3-keto-5-aminohexanoate cleavage activity"/>
    <property type="evidence" value="ECO:0007669"/>
    <property type="project" value="InterPro"/>
</dbReference>
<accession>A0A317T6D9</accession>
<reference evidence="7" key="1">
    <citation type="submission" date="2017-10" db="EMBL/GenBank/DDBJ databases">
        <authorList>
            <person name="Gaisin V.A."/>
            <person name="Rysina M.S."/>
            <person name="Grouzdev D.S."/>
        </authorList>
    </citation>
    <scope>NUCLEOTIDE SEQUENCE [LARGE SCALE GENOMIC DNA]</scope>
    <source>
        <strain evidence="7">V1</strain>
    </source>
</reference>
<dbReference type="SUPFAM" id="SSF55729">
    <property type="entry name" value="Acyl-CoA N-acyltransferases (Nat)"/>
    <property type="match status" value="1"/>
</dbReference>
<dbReference type="Gene3D" id="3.40.630.30">
    <property type="match status" value="1"/>
</dbReference>
<comment type="cofactor">
    <cofactor evidence="1">
        <name>Zn(2+)</name>
        <dbReference type="ChEBI" id="CHEBI:29105"/>
    </cofactor>
</comment>
<dbReference type="CDD" id="cd04301">
    <property type="entry name" value="NAT_SF"/>
    <property type="match status" value="1"/>
</dbReference>
<dbReference type="EMBL" id="PDNZ01000004">
    <property type="protein sequence ID" value="PWW82155.1"/>
    <property type="molecule type" value="Genomic_DNA"/>
</dbReference>
<keyword evidence="4" id="KW-0862">Zinc</keyword>
<keyword evidence="2" id="KW-0808">Transferase</keyword>
<dbReference type="GO" id="GO:0046872">
    <property type="term" value="F:metal ion binding"/>
    <property type="evidence" value="ECO:0007669"/>
    <property type="project" value="UniProtKB-KW"/>
</dbReference>
<dbReference type="Gene3D" id="3.20.20.70">
    <property type="entry name" value="Aldolase class I"/>
    <property type="match status" value="1"/>
</dbReference>
<dbReference type="InterPro" id="IPR008567">
    <property type="entry name" value="BKACE"/>
</dbReference>
<evidence type="ECO:0000256" key="1">
    <source>
        <dbReference type="ARBA" id="ARBA00001947"/>
    </source>
</evidence>
<evidence type="ECO:0000313" key="6">
    <source>
        <dbReference type="EMBL" id="PWW82155.1"/>
    </source>
</evidence>
<evidence type="ECO:0000256" key="3">
    <source>
        <dbReference type="ARBA" id="ARBA00022723"/>
    </source>
</evidence>
<gene>
    <name evidence="6" type="ORF">CR164_07425</name>
</gene>
<dbReference type="Pfam" id="PF00583">
    <property type="entry name" value="Acetyltransf_1"/>
    <property type="match status" value="1"/>
</dbReference>
<dbReference type="Proteomes" id="UP000246278">
    <property type="component" value="Unassembled WGS sequence"/>
</dbReference>
<dbReference type="Pfam" id="PF05853">
    <property type="entry name" value="BKACE"/>
    <property type="match status" value="1"/>
</dbReference>
<comment type="caution">
    <text evidence="6">The sequence shown here is derived from an EMBL/GenBank/DDBJ whole genome shotgun (WGS) entry which is preliminary data.</text>
</comment>
<dbReference type="InterPro" id="IPR013785">
    <property type="entry name" value="Aldolase_TIM"/>
</dbReference>
<dbReference type="PROSITE" id="PS51186">
    <property type="entry name" value="GNAT"/>
    <property type="match status" value="1"/>
</dbReference>
<evidence type="ECO:0000313" key="7">
    <source>
        <dbReference type="Proteomes" id="UP000246278"/>
    </source>
</evidence>
<proteinExistence type="predicted"/>
<dbReference type="InterPro" id="IPR000182">
    <property type="entry name" value="GNAT_dom"/>
</dbReference>
<keyword evidence="7" id="KW-1185">Reference proteome</keyword>
<dbReference type="PANTHER" id="PTHR37418">
    <property type="entry name" value="3-KETO-5-AMINOHEXANOATE CLEAVAGE ENZYME-RELATED"/>
    <property type="match status" value="1"/>
</dbReference>
<name>A0A317T6D9_9CHLB</name>